<evidence type="ECO:0000313" key="3">
    <source>
        <dbReference type="Proteomes" id="UP000234790"/>
    </source>
</evidence>
<dbReference type="RefSeq" id="WP_101780366.1">
    <property type="nucleotide sequence ID" value="NZ_CP025543.1"/>
</dbReference>
<accession>A0A2K9LTA8</accession>
<proteinExistence type="predicted"/>
<dbReference type="AlphaFoldDB" id="A0A2K9LTA8"/>
<protein>
    <submittedName>
        <fullName evidence="2">Limonene-1,2-epoxide hydrolase</fullName>
    </submittedName>
</protein>
<feature type="domain" description="SnoaL-like" evidence="1">
    <location>
        <begin position="8"/>
        <end position="109"/>
    </location>
</feature>
<dbReference type="EMBL" id="CP025543">
    <property type="protein sequence ID" value="AUM62312.1"/>
    <property type="molecule type" value="Genomic_DNA"/>
</dbReference>
<dbReference type="SUPFAM" id="SSF54427">
    <property type="entry name" value="NTF2-like"/>
    <property type="match status" value="1"/>
</dbReference>
<dbReference type="Gene3D" id="3.10.450.50">
    <property type="match status" value="1"/>
</dbReference>
<dbReference type="OrthoDB" id="391735at2"/>
<reference evidence="2 3" key="1">
    <citation type="submission" date="2017-12" db="EMBL/GenBank/DDBJ databases">
        <title>Complete genome sequence of Spiroplasma monobiae MQ-1 (ATCC 33825).</title>
        <authorList>
            <person name="Tsai Y.-M."/>
            <person name="Lo W.-S."/>
            <person name="Wu P.-S."/>
            <person name="Cho S.-T."/>
            <person name="Kuo C.-H."/>
        </authorList>
    </citation>
    <scope>NUCLEOTIDE SEQUENCE [LARGE SCALE GENOMIC DNA]</scope>
    <source>
        <strain evidence="2 3">MQ-1</strain>
    </source>
</reference>
<keyword evidence="2" id="KW-0378">Hydrolase</keyword>
<dbReference type="Proteomes" id="UP000234790">
    <property type="component" value="Chromosome"/>
</dbReference>
<sequence>MQDKKVINDFYEAFKAGDANKMVGLYSPKATFKDPMFGDLNYEEAKFMWIMLVSTRATSQFELNYTVEEHKGKIVVIWKATYLFGDKKRKVINIVTSKMETEDGLITKHVDSFNFKRWAKQAIGFSGLLFGNAKWFRKKVSDGAKEKLYKFMDYMKSQQAGK</sequence>
<keyword evidence="3" id="KW-1185">Reference proteome</keyword>
<organism evidence="2 3">
    <name type="scientific">Spiroplasma monobiae MQ-1</name>
    <dbReference type="NCBI Taxonomy" id="1336748"/>
    <lineage>
        <taxon>Bacteria</taxon>
        <taxon>Bacillati</taxon>
        <taxon>Mycoplasmatota</taxon>
        <taxon>Mollicutes</taxon>
        <taxon>Entomoplasmatales</taxon>
        <taxon>Spiroplasmataceae</taxon>
        <taxon>Spiroplasma</taxon>
    </lineage>
</organism>
<gene>
    <name evidence="2" type="ORF">SMONO_v1c00590</name>
</gene>
<dbReference type="InterPro" id="IPR032710">
    <property type="entry name" value="NTF2-like_dom_sf"/>
</dbReference>
<dbReference type="GO" id="GO:0016787">
    <property type="term" value="F:hydrolase activity"/>
    <property type="evidence" value="ECO:0007669"/>
    <property type="project" value="UniProtKB-KW"/>
</dbReference>
<dbReference type="KEGG" id="smoo:SMONO_v1c00590"/>
<name>A0A2K9LTA8_SPISQ</name>
<evidence type="ECO:0000313" key="2">
    <source>
        <dbReference type="EMBL" id="AUM62312.1"/>
    </source>
</evidence>
<dbReference type="Pfam" id="PF12680">
    <property type="entry name" value="SnoaL_2"/>
    <property type="match status" value="1"/>
</dbReference>
<dbReference type="InterPro" id="IPR037401">
    <property type="entry name" value="SnoaL-like"/>
</dbReference>
<evidence type="ECO:0000259" key="1">
    <source>
        <dbReference type="Pfam" id="PF12680"/>
    </source>
</evidence>